<dbReference type="InterPro" id="IPR002156">
    <property type="entry name" value="RNaseH_domain"/>
</dbReference>
<feature type="domain" description="RNase H type-1" evidence="1">
    <location>
        <begin position="162"/>
        <end position="263"/>
    </location>
</feature>
<dbReference type="InterPro" id="IPR036397">
    <property type="entry name" value="RNaseH_sf"/>
</dbReference>
<evidence type="ECO:0000313" key="2">
    <source>
        <dbReference type="EnsemblPlants" id="cds.evm.model.01.2548"/>
    </source>
</evidence>
<reference evidence="2" key="2">
    <citation type="submission" date="2021-03" db="UniProtKB">
        <authorList>
            <consortium name="EnsemblPlants"/>
        </authorList>
    </citation>
    <scope>IDENTIFICATION</scope>
</reference>
<keyword evidence="3" id="KW-1185">Reference proteome</keyword>
<dbReference type="Gramene" id="evm.model.01.2548">
    <property type="protein sequence ID" value="cds.evm.model.01.2548"/>
    <property type="gene ID" value="evm.TU.01.2548"/>
</dbReference>
<evidence type="ECO:0000259" key="1">
    <source>
        <dbReference type="Pfam" id="PF13456"/>
    </source>
</evidence>
<dbReference type="EMBL" id="UZAU01000073">
    <property type="status" value="NOT_ANNOTATED_CDS"/>
    <property type="molecule type" value="Genomic_DNA"/>
</dbReference>
<dbReference type="Proteomes" id="UP000596661">
    <property type="component" value="Chromosome 1"/>
</dbReference>
<sequence length="267" mass="30680">MNRALLAKLAWSVANGEEKPWVISLLQKNIVAKGSCSLMSSGRSVDLWNQPWIPWMQFGEFRELMSNLHSQFPSFSKKWSLVSTSLRSVPWSEQFGSLFLYPAIRSRLKGKIEDSKDILFRVQKKHCEFSLTHQETHSLVQINWKDLLPSNLDFPRVYMITDASWDSNISGLAVLLINRINAKWEVKSCKKDAFSAMEAETKAILMALLWAKEEGIEDITIFSDAQLVVNAFNSSLCPPDWRFKDVSLRILELFKSFSSCRLIYMDS</sequence>
<dbReference type="PANTHER" id="PTHR34146:SF8">
    <property type="entry name" value="RNASE H TYPE-1 DOMAIN-CONTAINING PROTEIN"/>
    <property type="match status" value="1"/>
</dbReference>
<dbReference type="PANTHER" id="PTHR34146">
    <property type="entry name" value="POLYNUCLEOTIDYL TRANSFERASE, RIBONUCLEASE H-LIKE SUPERFAMILY PROTEIN-RELATED"/>
    <property type="match status" value="1"/>
</dbReference>
<dbReference type="Gene3D" id="3.30.420.10">
    <property type="entry name" value="Ribonuclease H-like superfamily/Ribonuclease H"/>
    <property type="match status" value="1"/>
</dbReference>
<dbReference type="EnsemblPlants" id="evm.model.01.2548">
    <property type="protein sequence ID" value="cds.evm.model.01.2548"/>
    <property type="gene ID" value="evm.TU.01.2548"/>
</dbReference>
<evidence type="ECO:0000313" key="3">
    <source>
        <dbReference type="Proteomes" id="UP000596661"/>
    </source>
</evidence>
<dbReference type="GO" id="GO:0004523">
    <property type="term" value="F:RNA-DNA hybrid ribonuclease activity"/>
    <property type="evidence" value="ECO:0007669"/>
    <property type="project" value="InterPro"/>
</dbReference>
<accession>A0A803NLL5</accession>
<dbReference type="Pfam" id="PF13456">
    <property type="entry name" value="RVT_3"/>
    <property type="match status" value="1"/>
</dbReference>
<dbReference type="GO" id="GO:0003676">
    <property type="term" value="F:nucleic acid binding"/>
    <property type="evidence" value="ECO:0007669"/>
    <property type="project" value="InterPro"/>
</dbReference>
<name>A0A803NLL5_CANSA</name>
<protein>
    <recommendedName>
        <fullName evidence="1">RNase H type-1 domain-containing protein</fullName>
    </recommendedName>
</protein>
<dbReference type="InterPro" id="IPR012337">
    <property type="entry name" value="RNaseH-like_sf"/>
</dbReference>
<dbReference type="SUPFAM" id="SSF53098">
    <property type="entry name" value="Ribonuclease H-like"/>
    <property type="match status" value="1"/>
</dbReference>
<proteinExistence type="predicted"/>
<dbReference type="AlphaFoldDB" id="A0A803NLL5"/>
<reference evidence="2" key="1">
    <citation type="submission" date="2018-11" db="EMBL/GenBank/DDBJ databases">
        <authorList>
            <person name="Grassa J C."/>
        </authorList>
    </citation>
    <scope>NUCLEOTIDE SEQUENCE [LARGE SCALE GENOMIC DNA]</scope>
</reference>
<organism evidence="2 3">
    <name type="scientific">Cannabis sativa</name>
    <name type="common">Hemp</name>
    <name type="synonym">Marijuana</name>
    <dbReference type="NCBI Taxonomy" id="3483"/>
    <lineage>
        <taxon>Eukaryota</taxon>
        <taxon>Viridiplantae</taxon>
        <taxon>Streptophyta</taxon>
        <taxon>Embryophyta</taxon>
        <taxon>Tracheophyta</taxon>
        <taxon>Spermatophyta</taxon>
        <taxon>Magnoliopsida</taxon>
        <taxon>eudicotyledons</taxon>
        <taxon>Gunneridae</taxon>
        <taxon>Pentapetalae</taxon>
        <taxon>rosids</taxon>
        <taxon>fabids</taxon>
        <taxon>Rosales</taxon>
        <taxon>Cannabaceae</taxon>
        <taxon>Cannabis</taxon>
    </lineage>
</organism>